<dbReference type="PANTHER" id="PTHR33621:SF2">
    <property type="entry name" value="RIBOSOMAL L1 DOMAIN-CONTAINING PROTEIN"/>
    <property type="match status" value="1"/>
</dbReference>
<organism evidence="2 3">
    <name type="scientific">Platanthera guangdongensis</name>
    <dbReference type="NCBI Taxonomy" id="2320717"/>
    <lineage>
        <taxon>Eukaryota</taxon>
        <taxon>Viridiplantae</taxon>
        <taxon>Streptophyta</taxon>
        <taxon>Embryophyta</taxon>
        <taxon>Tracheophyta</taxon>
        <taxon>Spermatophyta</taxon>
        <taxon>Magnoliopsida</taxon>
        <taxon>Liliopsida</taxon>
        <taxon>Asparagales</taxon>
        <taxon>Orchidaceae</taxon>
        <taxon>Orchidoideae</taxon>
        <taxon>Orchideae</taxon>
        <taxon>Orchidinae</taxon>
        <taxon>Platanthera</taxon>
    </lineage>
</organism>
<feature type="region of interest" description="Disordered" evidence="1">
    <location>
        <begin position="280"/>
        <end position="337"/>
    </location>
</feature>
<feature type="compositionally biased region" description="Polar residues" evidence="1">
    <location>
        <begin position="95"/>
        <end position="112"/>
    </location>
</feature>
<protein>
    <recommendedName>
        <fullName evidence="4">SAP domain-containing protein</fullName>
    </recommendedName>
</protein>
<evidence type="ECO:0000313" key="2">
    <source>
        <dbReference type="EMBL" id="KAK8956201.1"/>
    </source>
</evidence>
<gene>
    <name evidence="2" type="ORF">KSP40_PGU001472</name>
</gene>
<accession>A0ABR2M2G6</accession>
<evidence type="ECO:0000313" key="3">
    <source>
        <dbReference type="Proteomes" id="UP001412067"/>
    </source>
</evidence>
<feature type="compositionally biased region" description="Acidic residues" evidence="1">
    <location>
        <begin position="77"/>
        <end position="91"/>
    </location>
</feature>
<sequence>MIRQIIMDVWSGPSRSRLEKCETAKSMWVTISELMGGSKKAGICCQQEDEAYVGVLASEDEGKDQSDSIRAPVSLSENEEEIEESSSDEADTMVSGASDNNSEEQVTSSSFPFSLEVPEDRNSFPSKNPDSLKRALQKGNLLVEEQAQEIAWLKILLVLQLASNKVKDSKISDLESSLENEKRIVSNFSKVDAMKRKEENGWISRIINSWRNGETVFRPPTPGRKGTHHAFRYDHRNNRGHCKGDLSSCGDTHSARAVMATHERIPKAHSEPFVFSATAPTRQESAGISSQNASLHPRTQEREVRSHAVSSHGASGRGLTERKAPPPRPHDAHYMHSFHPSMYHGSPSPPLFTALAPPSSILYPFFTPISPASAHSYICSGTVIQVFTMIFSSFIEFDFKSLKRKDLQRLCEKHGLRANSTNSQMADGLASLFKNYEFEKQSKVPLRCSGKISDKECERVEGKEERVLIVLDEEDDEHVPVLVSGAMEKNECIQANLEGSGLRGEREGETVQPFREEDELQSST</sequence>
<evidence type="ECO:0008006" key="4">
    <source>
        <dbReference type="Google" id="ProtNLM"/>
    </source>
</evidence>
<reference evidence="2 3" key="1">
    <citation type="journal article" date="2022" name="Nat. Plants">
        <title>Genomes of leafy and leafless Platanthera orchids illuminate the evolution of mycoheterotrophy.</title>
        <authorList>
            <person name="Li M.H."/>
            <person name="Liu K.W."/>
            <person name="Li Z."/>
            <person name="Lu H.C."/>
            <person name="Ye Q.L."/>
            <person name="Zhang D."/>
            <person name="Wang J.Y."/>
            <person name="Li Y.F."/>
            <person name="Zhong Z.M."/>
            <person name="Liu X."/>
            <person name="Yu X."/>
            <person name="Liu D.K."/>
            <person name="Tu X.D."/>
            <person name="Liu B."/>
            <person name="Hao Y."/>
            <person name="Liao X.Y."/>
            <person name="Jiang Y.T."/>
            <person name="Sun W.H."/>
            <person name="Chen J."/>
            <person name="Chen Y.Q."/>
            <person name="Ai Y."/>
            <person name="Zhai J.W."/>
            <person name="Wu S.S."/>
            <person name="Zhou Z."/>
            <person name="Hsiao Y.Y."/>
            <person name="Wu W.L."/>
            <person name="Chen Y.Y."/>
            <person name="Lin Y.F."/>
            <person name="Hsu J.L."/>
            <person name="Li C.Y."/>
            <person name="Wang Z.W."/>
            <person name="Zhao X."/>
            <person name="Zhong W.Y."/>
            <person name="Ma X.K."/>
            <person name="Ma L."/>
            <person name="Huang J."/>
            <person name="Chen G.Z."/>
            <person name="Huang M.Z."/>
            <person name="Huang L."/>
            <person name="Peng D.H."/>
            <person name="Luo Y.B."/>
            <person name="Zou S.Q."/>
            <person name="Chen S.P."/>
            <person name="Lan S."/>
            <person name="Tsai W.C."/>
            <person name="Van de Peer Y."/>
            <person name="Liu Z.J."/>
        </authorList>
    </citation>
    <scope>NUCLEOTIDE SEQUENCE [LARGE SCALE GENOMIC DNA]</scope>
    <source>
        <strain evidence="2">Lor288</strain>
    </source>
</reference>
<dbReference type="EMBL" id="JBBWWR010000013">
    <property type="protein sequence ID" value="KAK8956201.1"/>
    <property type="molecule type" value="Genomic_DNA"/>
</dbReference>
<feature type="region of interest" description="Disordered" evidence="1">
    <location>
        <begin position="496"/>
        <end position="524"/>
    </location>
</feature>
<keyword evidence="3" id="KW-1185">Reference proteome</keyword>
<feature type="compositionally biased region" description="Basic and acidic residues" evidence="1">
    <location>
        <begin position="319"/>
        <end position="334"/>
    </location>
</feature>
<feature type="compositionally biased region" description="Polar residues" evidence="1">
    <location>
        <begin position="280"/>
        <end position="294"/>
    </location>
</feature>
<name>A0ABR2M2G6_9ASPA</name>
<dbReference type="Proteomes" id="UP001412067">
    <property type="component" value="Unassembled WGS sequence"/>
</dbReference>
<dbReference type="PANTHER" id="PTHR33621">
    <property type="entry name" value="ASPARTIC/GLUTAMIC ACID-RICH PROTEIN"/>
    <property type="match status" value="1"/>
</dbReference>
<evidence type="ECO:0000256" key="1">
    <source>
        <dbReference type="SAM" id="MobiDB-lite"/>
    </source>
</evidence>
<feature type="region of interest" description="Disordered" evidence="1">
    <location>
        <begin position="58"/>
        <end position="131"/>
    </location>
</feature>
<proteinExistence type="predicted"/>
<comment type="caution">
    <text evidence="2">The sequence shown here is derived from an EMBL/GenBank/DDBJ whole genome shotgun (WGS) entry which is preliminary data.</text>
</comment>